<dbReference type="AlphaFoldDB" id="A0AA95H3M2"/>
<dbReference type="InterPro" id="IPR002933">
    <property type="entry name" value="Peptidase_M20"/>
</dbReference>
<evidence type="ECO:0000256" key="2">
    <source>
        <dbReference type="PIRSR" id="PIRSR005962-1"/>
    </source>
</evidence>
<gene>
    <name evidence="4" type="ORF">QJT80_10425</name>
</gene>
<reference evidence="4" key="2">
    <citation type="submission" date="2023-04" db="EMBL/GenBank/DDBJ databases">
        <authorList>
            <person name="Beletskiy A.V."/>
            <person name="Mardanov A.V."/>
            <person name="Ravin N.V."/>
        </authorList>
    </citation>
    <scope>NUCLEOTIDE SEQUENCE</scope>
    <source>
        <strain evidence="4">GKL-01</strain>
    </source>
</reference>
<feature type="binding site" evidence="2">
    <location>
        <position position="106"/>
    </location>
    <ligand>
        <name>Mn(2+)</name>
        <dbReference type="ChEBI" id="CHEBI:29035"/>
        <label>2</label>
    </ligand>
</feature>
<evidence type="ECO:0000256" key="1">
    <source>
        <dbReference type="ARBA" id="ARBA00022801"/>
    </source>
</evidence>
<sequence length="393" mass="42631">MSESLHPIARDTALHQLMQTWRRQIHQHPELAYEEFKTSQFVAEQLAQLGLTVHTGLGGTGIVGVLQGTQGEGVHIALRADMDALPLVELNSFAHKSCHYGKMHGCGHDGHTTMLLGAATALAAQPNFKGTVYFIFQPAEEGGAGAKRMIEDGLFNRFPIEQVYGMHNWPGVTSGQFAVHAGAVMASTDSFELSLTGKGGHGAMPDTTIDPVVTAAQIITATQSIVARNLNPTESGVISITQVQAGTGAYNVIPEQVLMRGTIRSLNEPNRQLLTQRFQQVIEYTAAAFNTQAHLQFNEGYPATINTPAEAAVCRQVAASLVGDENVQWNPPPSMGAEDFAYMLQQRPGAYIWIGNGDLSESRALHNPYYDFNDAILALGASYWVKLVRTILY</sequence>
<dbReference type="SUPFAM" id="SSF53187">
    <property type="entry name" value="Zn-dependent exopeptidases"/>
    <property type="match status" value="1"/>
</dbReference>
<comment type="cofactor">
    <cofactor evidence="2">
        <name>Mn(2+)</name>
        <dbReference type="ChEBI" id="CHEBI:29035"/>
    </cofactor>
    <text evidence="2">The Mn(2+) ion enhances activity.</text>
</comment>
<dbReference type="InterPro" id="IPR011650">
    <property type="entry name" value="Peptidase_M20_dimer"/>
</dbReference>
<dbReference type="GO" id="GO:0050118">
    <property type="term" value="F:N-acetyldiaminopimelate deacetylase activity"/>
    <property type="evidence" value="ECO:0007669"/>
    <property type="project" value="UniProtKB-ARBA"/>
</dbReference>
<proteinExistence type="predicted"/>
<dbReference type="InterPro" id="IPR017439">
    <property type="entry name" value="Amidohydrolase"/>
</dbReference>
<organism evidence="4">
    <name type="scientific">Candidatus Thiocaldithrix dubininis</name>
    <dbReference type="NCBI Taxonomy" id="3080823"/>
    <lineage>
        <taxon>Bacteria</taxon>
        <taxon>Pseudomonadati</taxon>
        <taxon>Pseudomonadota</taxon>
        <taxon>Gammaproteobacteria</taxon>
        <taxon>Thiotrichales</taxon>
        <taxon>Thiotrichaceae</taxon>
        <taxon>Candidatus Thiocaldithrix</taxon>
    </lineage>
</organism>
<reference evidence="4" key="1">
    <citation type="journal article" date="2023" name="Int. J. Mol. Sci.">
        <title>Metagenomics Revealed a New Genus 'Candidatus Thiocaldithrix dubininis' gen. nov., sp. nov. and a New Species 'Candidatus Thiothrix putei' sp. nov. in the Family Thiotrichaceae, Some Members of Which Have Traits of Both Na+- and H+-Motive Energetics.</title>
        <authorList>
            <person name="Ravin N.V."/>
            <person name="Muntyan M.S."/>
            <person name="Smolyakov D.D."/>
            <person name="Rudenko T.S."/>
            <person name="Beletsky A.V."/>
            <person name="Mardanov A.V."/>
            <person name="Grabovich M.Y."/>
        </authorList>
    </citation>
    <scope>NUCLEOTIDE SEQUENCE</scope>
    <source>
        <strain evidence="4">GKL-01</strain>
    </source>
</reference>
<feature type="domain" description="Peptidase M20 dimerisation" evidence="3">
    <location>
        <begin position="190"/>
        <end position="286"/>
    </location>
</feature>
<dbReference type="SUPFAM" id="SSF55031">
    <property type="entry name" value="Bacterial exopeptidase dimerisation domain"/>
    <property type="match status" value="1"/>
</dbReference>
<feature type="binding site" evidence="2">
    <location>
        <position position="167"/>
    </location>
    <ligand>
        <name>Mn(2+)</name>
        <dbReference type="ChEBI" id="CHEBI:29035"/>
        <label>2</label>
    </ligand>
</feature>
<dbReference type="GO" id="GO:0019877">
    <property type="term" value="P:diaminopimelate biosynthetic process"/>
    <property type="evidence" value="ECO:0007669"/>
    <property type="project" value="UniProtKB-ARBA"/>
</dbReference>
<dbReference type="PIRSF" id="PIRSF005962">
    <property type="entry name" value="Pept_M20D_amidohydro"/>
    <property type="match status" value="1"/>
</dbReference>
<dbReference type="KEGG" id="tdu:QJT80_10425"/>
<dbReference type="InterPro" id="IPR036264">
    <property type="entry name" value="Bact_exopeptidase_dim_dom"/>
</dbReference>
<dbReference type="Pfam" id="PF01546">
    <property type="entry name" value="Peptidase_M20"/>
    <property type="match status" value="1"/>
</dbReference>
<feature type="binding site" evidence="2">
    <location>
        <position position="108"/>
    </location>
    <ligand>
        <name>Mn(2+)</name>
        <dbReference type="ChEBI" id="CHEBI:29035"/>
        <label>2</label>
    </ligand>
</feature>
<keyword evidence="2" id="KW-0479">Metal-binding</keyword>
<dbReference type="CDD" id="cd05666">
    <property type="entry name" value="M20_Acy1-like"/>
    <property type="match status" value="1"/>
</dbReference>
<dbReference type="EMBL" id="CP124755">
    <property type="protein sequence ID" value="WGZ89915.1"/>
    <property type="molecule type" value="Genomic_DNA"/>
</dbReference>
<evidence type="ECO:0000313" key="4">
    <source>
        <dbReference type="EMBL" id="WGZ89915.1"/>
    </source>
</evidence>
<dbReference type="Proteomes" id="UP001300672">
    <property type="component" value="Chromosome"/>
</dbReference>
<protein>
    <submittedName>
        <fullName evidence="4">M20 aminoacylase family protein</fullName>
    </submittedName>
</protein>
<dbReference type="FunFam" id="3.30.70.360:FF:000001">
    <property type="entry name" value="N-acetyldiaminopimelate deacetylase"/>
    <property type="match status" value="1"/>
</dbReference>
<dbReference type="Pfam" id="PF07687">
    <property type="entry name" value="M20_dimer"/>
    <property type="match status" value="1"/>
</dbReference>
<name>A0AA95H3M2_9GAMM</name>
<keyword evidence="1" id="KW-0378">Hydrolase</keyword>
<evidence type="ECO:0000259" key="3">
    <source>
        <dbReference type="Pfam" id="PF07687"/>
    </source>
</evidence>
<feature type="binding site" evidence="2">
    <location>
        <position position="366"/>
    </location>
    <ligand>
        <name>Mn(2+)</name>
        <dbReference type="ChEBI" id="CHEBI:29035"/>
        <label>2</label>
    </ligand>
</feature>
<dbReference type="Gene3D" id="3.40.630.10">
    <property type="entry name" value="Zn peptidases"/>
    <property type="match status" value="1"/>
</dbReference>
<dbReference type="PANTHER" id="PTHR11014">
    <property type="entry name" value="PEPTIDASE M20 FAMILY MEMBER"/>
    <property type="match status" value="1"/>
</dbReference>
<dbReference type="GO" id="GO:0046872">
    <property type="term" value="F:metal ion binding"/>
    <property type="evidence" value="ECO:0007669"/>
    <property type="project" value="UniProtKB-KW"/>
</dbReference>
<feature type="binding site" evidence="2">
    <location>
        <position position="141"/>
    </location>
    <ligand>
        <name>Mn(2+)</name>
        <dbReference type="ChEBI" id="CHEBI:29035"/>
        <label>2</label>
    </ligand>
</feature>
<accession>A0AA95H3M2</accession>
<dbReference type="NCBIfam" id="TIGR01891">
    <property type="entry name" value="amidohydrolases"/>
    <property type="match status" value="1"/>
</dbReference>
<keyword evidence="2" id="KW-0464">Manganese</keyword>
<dbReference type="Gene3D" id="3.30.70.360">
    <property type="match status" value="1"/>
</dbReference>
<dbReference type="PANTHER" id="PTHR11014:SF63">
    <property type="entry name" value="METALLOPEPTIDASE, PUTATIVE (AFU_ORTHOLOGUE AFUA_6G09600)-RELATED"/>
    <property type="match status" value="1"/>
</dbReference>